<protein>
    <recommendedName>
        <fullName evidence="2">Phenylphosphate carboxylase subunit delta</fullName>
    </recommendedName>
</protein>
<gene>
    <name evidence="1" type="ORF">METZ01_LOCUS352230</name>
</gene>
<accession>A0A382RP01</accession>
<proteinExistence type="predicted"/>
<sequence length="39" mass="4364">MAKFITKNNGGQGAVREICELIMTAQNNFENQIKTYLSS</sequence>
<dbReference type="InterPro" id="IPR023214">
    <property type="entry name" value="HAD_sf"/>
</dbReference>
<evidence type="ECO:0008006" key="2">
    <source>
        <dbReference type="Google" id="ProtNLM"/>
    </source>
</evidence>
<dbReference type="Gene3D" id="3.40.50.1000">
    <property type="entry name" value="HAD superfamily/HAD-like"/>
    <property type="match status" value="1"/>
</dbReference>
<dbReference type="EMBL" id="UINC01123120">
    <property type="protein sequence ID" value="SVC99376.1"/>
    <property type="molecule type" value="Genomic_DNA"/>
</dbReference>
<dbReference type="AlphaFoldDB" id="A0A382RP01"/>
<name>A0A382RP01_9ZZZZ</name>
<organism evidence="1">
    <name type="scientific">marine metagenome</name>
    <dbReference type="NCBI Taxonomy" id="408172"/>
    <lineage>
        <taxon>unclassified sequences</taxon>
        <taxon>metagenomes</taxon>
        <taxon>ecological metagenomes</taxon>
    </lineage>
</organism>
<evidence type="ECO:0000313" key="1">
    <source>
        <dbReference type="EMBL" id="SVC99376.1"/>
    </source>
</evidence>
<reference evidence="1" key="1">
    <citation type="submission" date="2018-05" db="EMBL/GenBank/DDBJ databases">
        <authorList>
            <person name="Lanie J.A."/>
            <person name="Ng W.-L."/>
            <person name="Kazmierczak K.M."/>
            <person name="Andrzejewski T.M."/>
            <person name="Davidsen T.M."/>
            <person name="Wayne K.J."/>
            <person name="Tettelin H."/>
            <person name="Glass J.I."/>
            <person name="Rusch D."/>
            <person name="Podicherti R."/>
            <person name="Tsui H.-C.T."/>
            <person name="Winkler M.E."/>
        </authorList>
    </citation>
    <scope>NUCLEOTIDE SEQUENCE</scope>
</reference>